<feature type="compositionally biased region" description="Basic and acidic residues" evidence="1">
    <location>
        <begin position="267"/>
        <end position="282"/>
    </location>
</feature>
<feature type="compositionally biased region" description="Basic and acidic residues" evidence="1">
    <location>
        <begin position="381"/>
        <end position="391"/>
    </location>
</feature>
<dbReference type="Proteomes" id="UP000053776">
    <property type="component" value="Unassembled WGS sequence"/>
</dbReference>
<protein>
    <recommendedName>
        <fullName evidence="5">VIR protein</fullName>
    </recommendedName>
</protein>
<sequence>METLTEEEWVDFPFYLNIILILYYLHAHVLKDLTLYKNLDENVKDTSKINTECKSLSITLKTISPDLCDKITKNARYTNGLSTIKKGDDDECLNYKYWVYYQILNLHKSKNTIKLDEVIGDFLNIQNAVNKASATKICQFYFISKDKKELDEKIEKKILRDYIKNYANIKKDVTDNVKSDVYLKYLTYISKIFDIHKTKCDGPWNFRPNQCNEYFVMSTNPFKPKDLLDILQKHKAQAPVPKPEGPAVGGHAQVRGGPTGSVTGPEGKLKDLEAAESPDAKLKGPKAVEGPDAKLKGPKVVEDPEAKLKGQKAVVGTGAELKGPKVEGDARQDDSKGGAGVVKDSSKGQGDSGKGTSKGLTRENEALGQRPSSAAVMGGKQEGHKGPDQTRRSPSLWSSPFNIFGSVFSSPSQRAGSLTGKEQKPAGALAPEGKEKPLGNSEPSSKAAGAAKVEPKAADLPPKRVDSPPQPAKSAPAPAKEDAPPPQATLAQVKAAPTPSHVESVRAPKVLTPEVTVEIPKGKVMCPNGTIGDPSNCVSAPEETESAQSLEVSYHDIPSETYSLVEPGNNPPIMEGENYNIFTSNPERTMFTGAIILGVIYVFYLYYNATPLGKWVRNKIGRRRDSDYDDRSARSYLTLDNNSEYDDMNSSNMSFNVAYYPR</sequence>
<evidence type="ECO:0000256" key="1">
    <source>
        <dbReference type="SAM" id="MobiDB-lite"/>
    </source>
</evidence>
<keyword evidence="2" id="KW-0472">Membrane</keyword>
<feature type="compositionally biased region" description="Basic and acidic residues" evidence="1">
    <location>
        <begin position="289"/>
        <end position="308"/>
    </location>
</feature>
<dbReference type="EMBL" id="KQ235090">
    <property type="protein sequence ID" value="KMZ91054.1"/>
    <property type="molecule type" value="Genomic_DNA"/>
</dbReference>
<feature type="region of interest" description="Disordered" evidence="1">
    <location>
        <begin position="235"/>
        <end position="505"/>
    </location>
</feature>
<dbReference type="AlphaFoldDB" id="A0A0J9T7I4"/>
<dbReference type="OrthoDB" id="388102at2759"/>
<name>A0A0J9T7I4_PLAVI</name>
<feature type="compositionally biased region" description="Polar residues" evidence="1">
    <location>
        <begin position="392"/>
        <end position="416"/>
    </location>
</feature>
<feature type="compositionally biased region" description="Basic and acidic residues" evidence="1">
    <location>
        <begin position="453"/>
        <end position="466"/>
    </location>
</feature>
<gene>
    <name evidence="3" type="ORF">PVMG_04828</name>
</gene>
<evidence type="ECO:0000256" key="2">
    <source>
        <dbReference type="SAM" id="Phobius"/>
    </source>
</evidence>
<proteinExistence type="predicted"/>
<dbReference type="Pfam" id="PF05795">
    <property type="entry name" value="Plasmodium_Vir"/>
    <property type="match status" value="1"/>
</dbReference>
<reference evidence="3 4" key="1">
    <citation type="submission" date="2011-08" db="EMBL/GenBank/DDBJ databases">
        <title>The Genome Sequence of Plasmodium vivax Mauritania I.</title>
        <authorList>
            <consortium name="The Broad Institute Genome Sequencing Platform"/>
            <consortium name="The Broad Institute Genome Sequencing Center for Infectious Disease"/>
            <person name="Neafsey D."/>
            <person name="Carlton J."/>
            <person name="Barnwell J."/>
            <person name="Collins W."/>
            <person name="Escalante A."/>
            <person name="Mullikin J."/>
            <person name="Saul A."/>
            <person name="Guigo R."/>
            <person name="Camara F."/>
            <person name="Young S.K."/>
            <person name="Zeng Q."/>
            <person name="Gargeya S."/>
            <person name="Fitzgerald M."/>
            <person name="Haas B."/>
            <person name="Abouelleil A."/>
            <person name="Alvarado L."/>
            <person name="Arachchi H.M."/>
            <person name="Berlin A."/>
            <person name="Brown A."/>
            <person name="Chapman S.B."/>
            <person name="Chen Z."/>
            <person name="Dunbar C."/>
            <person name="Freedman E."/>
            <person name="Gearin G."/>
            <person name="Gellesch M."/>
            <person name="Goldberg J."/>
            <person name="Griggs A."/>
            <person name="Gujja S."/>
            <person name="Heiman D."/>
            <person name="Howarth C."/>
            <person name="Larson L."/>
            <person name="Lui A."/>
            <person name="MacDonald P.J.P."/>
            <person name="Montmayeur A."/>
            <person name="Murphy C."/>
            <person name="Neiman D."/>
            <person name="Pearson M."/>
            <person name="Priest M."/>
            <person name="Roberts A."/>
            <person name="Saif S."/>
            <person name="Shea T."/>
            <person name="Shenoy N."/>
            <person name="Sisk P."/>
            <person name="Stolte C."/>
            <person name="Sykes S."/>
            <person name="Wortman J."/>
            <person name="Nusbaum C."/>
            <person name="Birren B."/>
        </authorList>
    </citation>
    <scope>NUCLEOTIDE SEQUENCE [LARGE SCALE GENOMIC DNA]</scope>
    <source>
        <strain evidence="3 4">Mauritania I</strain>
    </source>
</reference>
<feature type="transmembrane region" description="Helical" evidence="2">
    <location>
        <begin position="12"/>
        <end position="30"/>
    </location>
</feature>
<evidence type="ECO:0008006" key="5">
    <source>
        <dbReference type="Google" id="ProtNLM"/>
    </source>
</evidence>
<organism evidence="3 4">
    <name type="scientific">Plasmodium vivax Mauritania I</name>
    <dbReference type="NCBI Taxonomy" id="1035515"/>
    <lineage>
        <taxon>Eukaryota</taxon>
        <taxon>Sar</taxon>
        <taxon>Alveolata</taxon>
        <taxon>Apicomplexa</taxon>
        <taxon>Aconoidasida</taxon>
        <taxon>Haemosporida</taxon>
        <taxon>Plasmodiidae</taxon>
        <taxon>Plasmodium</taxon>
        <taxon>Plasmodium (Plasmodium)</taxon>
    </lineage>
</organism>
<keyword evidence="2" id="KW-1133">Transmembrane helix</keyword>
<feature type="compositionally biased region" description="Basic and acidic residues" evidence="1">
    <location>
        <begin position="322"/>
        <end position="336"/>
    </location>
</feature>
<accession>A0A0J9T7I4</accession>
<feature type="transmembrane region" description="Helical" evidence="2">
    <location>
        <begin position="589"/>
        <end position="607"/>
    </location>
</feature>
<dbReference type="InterPro" id="IPR008780">
    <property type="entry name" value="Plasmodium_Vir"/>
</dbReference>
<keyword evidence="2" id="KW-0812">Transmembrane</keyword>
<evidence type="ECO:0000313" key="3">
    <source>
        <dbReference type="EMBL" id="KMZ91054.1"/>
    </source>
</evidence>
<evidence type="ECO:0000313" key="4">
    <source>
        <dbReference type="Proteomes" id="UP000053776"/>
    </source>
</evidence>